<keyword evidence="6 10" id="KW-0547">Nucleotide-binding</keyword>
<evidence type="ECO:0000256" key="2">
    <source>
        <dbReference type="ARBA" id="ARBA00003213"/>
    </source>
</evidence>
<dbReference type="Gene3D" id="3.40.50.300">
    <property type="entry name" value="P-loop containing nucleotide triphosphate hydrolases"/>
    <property type="match status" value="1"/>
</dbReference>
<sequence>MVDKQKIIVIVGPTGVGKTALSIELAQQLNGEIINGDSMQVYKTLDIGTAKVTSEEARGIPHYLLDICDVKEEYTASDFKQMAREAIQDIASRGKIPIIVGGTGLYIEGLLFDFHFSGEDSNDPVYRLEKEKELEEIGCQAMWEQLKAVDPVSAETIHPNNTRRVIRALEVTHASGKPFSANDQQQKEAIFDAYIIGLSTDRAVLYERIDTRVEMMMQNGLEEEARQLYDAVKGLDVQSIRGIGYKEWVDYFVGQLSKEATIQKIQQNSRRYAKRQLTWFRNRFEAVHWYDLVENPNTIAQVVLDCQQFLLGSE</sequence>
<dbReference type="Gene3D" id="1.10.20.140">
    <property type="match status" value="1"/>
</dbReference>
<dbReference type="Pfam" id="PF01715">
    <property type="entry name" value="IPPT"/>
    <property type="match status" value="1"/>
</dbReference>
<name>D0BJZ5_9LACT</name>
<dbReference type="PANTHER" id="PTHR11088:SF60">
    <property type="entry name" value="TRNA DIMETHYLALLYLTRANSFERASE"/>
    <property type="match status" value="1"/>
</dbReference>
<feature type="binding site" evidence="10">
    <location>
        <begin position="12"/>
        <end position="19"/>
    </location>
    <ligand>
        <name>ATP</name>
        <dbReference type="ChEBI" id="CHEBI:30616"/>
    </ligand>
</feature>
<dbReference type="GO" id="GO:0005524">
    <property type="term" value="F:ATP binding"/>
    <property type="evidence" value="ECO:0007669"/>
    <property type="project" value="UniProtKB-UniRule"/>
</dbReference>
<evidence type="ECO:0000256" key="5">
    <source>
        <dbReference type="ARBA" id="ARBA00022694"/>
    </source>
</evidence>
<evidence type="ECO:0000256" key="12">
    <source>
        <dbReference type="RuleBase" id="RU003784"/>
    </source>
</evidence>
<dbReference type="InterPro" id="IPR039657">
    <property type="entry name" value="Dimethylallyltransferase"/>
</dbReference>
<evidence type="ECO:0000256" key="1">
    <source>
        <dbReference type="ARBA" id="ARBA00001946"/>
    </source>
</evidence>
<gene>
    <name evidence="10" type="primary">miaA</name>
    <name evidence="14" type="ORF">HMPREF0446_00280</name>
</gene>
<dbReference type="HOGENOM" id="CLU_032616_0_1_9"/>
<comment type="function">
    <text evidence="2 10 12">Catalyzes the transfer of a dimethylallyl group onto the adenine at position 37 in tRNAs that read codons beginning with uridine, leading to the formation of N6-(dimethylallyl)adenosine (i(6)A).</text>
</comment>
<dbReference type="AlphaFoldDB" id="D0BJZ5"/>
<dbReference type="NCBIfam" id="TIGR00174">
    <property type="entry name" value="miaA"/>
    <property type="match status" value="1"/>
</dbReference>
<keyword evidence="8 10" id="KW-0460">Magnesium</keyword>
<dbReference type="SUPFAM" id="SSF52540">
    <property type="entry name" value="P-loop containing nucleoside triphosphate hydrolases"/>
    <property type="match status" value="2"/>
</dbReference>
<evidence type="ECO:0000313" key="14">
    <source>
        <dbReference type="EMBL" id="EEW93398.1"/>
    </source>
</evidence>
<accession>D0BJZ5</accession>
<evidence type="ECO:0000256" key="11">
    <source>
        <dbReference type="RuleBase" id="RU003783"/>
    </source>
</evidence>
<dbReference type="InterPro" id="IPR027417">
    <property type="entry name" value="P-loop_NTPase"/>
</dbReference>
<comment type="subunit">
    <text evidence="10">Monomer.</text>
</comment>
<comment type="caution">
    <text evidence="14">The sequence shown here is derived from an EMBL/GenBank/DDBJ whole genome shotgun (WGS) entry which is preliminary data.</text>
</comment>
<dbReference type="eggNOG" id="COG0324">
    <property type="taxonomic scope" value="Bacteria"/>
</dbReference>
<dbReference type="GO" id="GO:0006400">
    <property type="term" value="P:tRNA modification"/>
    <property type="evidence" value="ECO:0007669"/>
    <property type="project" value="TreeGrafter"/>
</dbReference>
<feature type="region of interest" description="Interaction with substrate tRNA" evidence="10">
    <location>
        <begin position="37"/>
        <end position="40"/>
    </location>
</feature>
<feature type="binding site" evidence="10">
    <location>
        <begin position="14"/>
        <end position="19"/>
    </location>
    <ligand>
        <name>substrate</name>
    </ligand>
</feature>
<evidence type="ECO:0000256" key="9">
    <source>
        <dbReference type="ARBA" id="ARBA00049563"/>
    </source>
</evidence>
<evidence type="ECO:0000256" key="13">
    <source>
        <dbReference type="RuleBase" id="RU003785"/>
    </source>
</evidence>
<dbReference type="EC" id="2.5.1.75" evidence="10"/>
<evidence type="ECO:0000313" key="15">
    <source>
        <dbReference type="Proteomes" id="UP000002939"/>
    </source>
</evidence>
<evidence type="ECO:0000256" key="4">
    <source>
        <dbReference type="ARBA" id="ARBA00022679"/>
    </source>
</evidence>
<evidence type="ECO:0000256" key="7">
    <source>
        <dbReference type="ARBA" id="ARBA00022840"/>
    </source>
</evidence>
<reference evidence="14" key="2">
    <citation type="submission" date="2011-10" db="EMBL/GenBank/DDBJ databases">
        <title>The Genome Sequence of Granulicatella elegans ATCC 700633.</title>
        <authorList>
            <consortium name="The Broad Institute Genome Sequencing Platform"/>
            <consortium name="The Broad Institute Genome Sequencing Center for Infectious Disease"/>
            <person name="Earl A."/>
            <person name="Ward D."/>
            <person name="Feldgarden M."/>
            <person name="Gevers D."/>
            <person name="Sibley C.D."/>
            <person name="Field T.R."/>
            <person name="Grinwis M."/>
            <person name="Eshaghurshan C.S."/>
            <person name="Surette M.G."/>
            <person name="Young S.K."/>
            <person name="Zeng Q."/>
            <person name="Gargeya S."/>
            <person name="Fitzgerald M."/>
            <person name="Haas B."/>
            <person name="Abouelleil A."/>
            <person name="Alvarado L."/>
            <person name="Arachchi H.M."/>
            <person name="Berlin A."/>
            <person name="Brown A."/>
            <person name="Chapman S.B."/>
            <person name="Chen Z."/>
            <person name="Dunbar C."/>
            <person name="Freedman E."/>
            <person name="Gearin G."/>
            <person name="Goldberg J."/>
            <person name="Griggs A."/>
            <person name="Gujja S."/>
            <person name="Heiman D."/>
            <person name="Howarth C."/>
            <person name="Larson L."/>
            <person name="Lui A."/>
            <person name="MacDonald P.J.P."/>
            <person name="Montmayeur A."/>
            <person name="Murphy C."/>
            <person name="Neiman D."/>
            <person name="Pearson M."/>
            <person name="Priest M."/>
            <person name="Roberts A."/>
            <person name="Saif S."/>
            <person name="Shea T."/>
            <person name="Shenoy N."/>
            <person name="Sisk P."/>
            <person name="Stolte C."/>
            <person name="Sykes S."/>
            <person name="Wortman J."/>
            <person name="Nusbaum C."/>
            <person name="Birren B."/>
        </authorList>
    </citation>
    <scope>NUCLEOTIDE SEQUENCE [LARGE SCALE GENOMIC DNA]</scope>
    <source>
        <strain evidence="14">ATCC 700633</strain>
    </source>
</reference>
<evidence type="ECO:0000256" key="6">
    <source>
        <dbReference type="ARBA" id="ARBA00022741"/>
    </source>
</evidence>
<organism evidence="14 15">
    <name type="scientific">Granulicatella elegans ATCC 700633</name>
    <dbReference type="NCBI Taxonomy" id="626369"/>
    <lineage>
        <taxon>Bacteria</taxon>
        <taxon>Bacillati</taxon>
        <taxon>Bacillota</taxon>
        <taxon>Bacilli</taxon>
        <taxon>Lactobacillales</taxon>
        <taxon>Carnobacteriaceae</taxon>
        <taxon>Granulicatella</taxon>
    </lineage>
</organism>
<comment type="caution">
    <text evidence="10">Lacks conserved residue(s) required for the propagation of feature annotation.</text>
</comment>
<keyword evidence="7 10" id="KW-0067">ATP-binding</keyword>
<feature type="site" description="Interaction with substrate tRNA" evidence="10">
    <location>
        <position position="127"/>
    </location>
</feature>
<dbReference type="InterPro" id="IPR018022">
    <property type="entry name" value="IPT"/>
</dbReference>
<dbReference type="HAMAP" id="MF_00185">
    <property type="entry name" value="IPP_trans"/>
    <property type="match status" value="1"/>
</dbReference>
<comment type="similarity">
    <text evidence="3 10 13">Belongs to the IPP transferase family.</text>
</comment>
<proteinExistence type="inferred from homology"/>
<dbReference type="FunFam" id="1.10.20.140:FF:000001">
    <property type="entry name" value="tRNA dimethylallyltransferase"/>
    <property type="match status" value="1"/>
</dbReference>
<dbReference type="RefSeq" id="WP_006702554.1">
    <property type="nucleotide sequence ID" value="NZ_KI391971.1"/>
</dbReference>
<dbReference type="OrthoDB" id="9776390at2"/>
<dbReference type="EMBL" id="ACRF02000014">
    <property type="protein sequence ID" value="EEW93398.1"/>
    <property type="molecule type" value="Genomic_DNA"/>
</dbReference>
<evidence type="ECO:0000256" key="10">
    <source>
        <dbReference type="HAMAP-Rule" id="MF_00185"/>
    </source>
</evidence>
<protein>
    <recommendedName>
        <fullName evidence="10">tRNA dimethylallyltransferase</fullName>
        <ecNumber evidence="10">2.5.1.75</ecNumber>
    </recommendedName>
    <alternativeName>
        <fullName evidence="10">Dimethylallyl diphosphate:tRNA dimethylallyltransferase</fullName>
        <shortName evidence="10">DMAPP:tRNA dimethylallyltransferase</shortName>
        <shortName evidence="10">DMATase</shortName>
    </alternativeName>
    <alternativeName>
        <fullName evidence="10">Isopentenyl-diphosphate:tRNA isopentenyltransferase</fullName>
        <shortName evidence="10">IPP transferase</shortName>
        <shortName evidence="10">IPPT</shortName>
        <shortName evidence="10">IPTase</shortName>
    </alternativeName>
</protein>
<keyword evidence="5 10" id="KW-0819">tRNA processing</keyword>
<reference evidence="14" key="1">
    <citation type="submission" date="2009-09" db="EMBL/GenBank/DDBJ databases">
        <authorList>
            <consortium name="The Broad Institute Genome Sequencing Platform"/>
            <person name="Ward D."/>
            <person name="Feldgarden M."/>
            <person name="Earl A."/>
            <person name="Young S.K."/>
            <person name="Zeng Q."/>
            <person name="Koehrsen M."/>
            <person name="Alvarado L."/>
            <person name="Berlin A."/>
            <person name="Bochicchio J."/>
            <person name="Borenstein D."/>
            <person name="Chapman S.B."/>
            <person name="Chen Z."/>
            <person name="Engels R."/>
            <person name="Freedman E."/>
            <person name="Gellesch M."/>
            <person name="Goldberg J."/>
            <person name="Griggs A."/>
            <person name="Gujja S."/>
            <person name="Heilman E."/>
            <person name="Heiman D."/>
            <person name="Hepburn T."/>
            <person name="Howarth C."/>
            <person name="Jen D."/>
            <person name="Larson L."/>
            <person name="Lewis B."/>
            <person name="Mehta T."/>
            <person name="Park D."/>
            <person name="Pearson M."/>
            <person name="Roberts A."/>
            <person name="Saif S."/>
            <person name="Shea T."/>
            <person name="Shenoy N."/>
            <person name="Sisk P."/>
            <person name="Stolte C."/>
            <person name="Sykes S."/>
            <person name="Thomson T."/>
            <person name="Walk T."/>
            <person name="White J."/>
            <person name="Yandava C."/>
            <person name="Sibley C.D."/>
            <person name="Field T.R."/>
            <person name="Grinwis M."/>
            <person name="Eshaghurshan C.S."/>
            <person name="Surette M.G."/>
            <person name="Haas B."/>
            <person name="Nusbaum C."/>
            <person name="Birren B."/>
        </authorList>
    </citation>
    <scope>NUCLEOTIDE SEQUENCE [LARGE SCALE GENOMIC DNA]</scope>
    <source>
        <strain evidence="14">ATCC 700633</strain>
    </source>
</reference>
<dbReference type="STRING" id="626369.HMPREF0446_00280"/>
<comment type="cofactor">
    <cofactor evidence="1 10">
        <name>Mg(2+)</name>
        <dbReference type="ChEBI" id="CHEBI:18420"/>
    </cofactor>
</comment>
<keyword evidence="4 10" id="KW-0808">Transferase</keyword>
<dbReference type="PANTHER" id="PTHR11088">
    <property type="entry name" value="TRNA DIMETHYLALLYLTRANSFERASE"/>
    <property type="match status" value="1"/>
</dbReference>
<comment type="catalytic activity">
    <reaction evidence="9 10 11">
        <text>adenosine(37) in tRNA + dimethylallyl diphosphate = N(6)-dimethylallyladenosine(37) in tRNA + diphosphate</text>
        <dbReference type="Rhea" id="RHEA:26482"/>
        <dbReference type="Rhea" id="RHEA-COMP:10162"/>
        <dbReference type="Rhea" id="RHEA-COMP:10375"/>
        <dbReference type="ChEBI" id="CHEBI:33019"/>
        <dbReference type="ChEBI" id="CHEBI:57623"/>
        <dbReference type="ChEBI" id="CHEBI:74411"/>
        <dbReference type="ChEBI" id="CHEBI:74415"/>
        <dbReference type="EC" id="2.5.1.75"/>
    </reaction>
</comment>
<dbReference type="GO" id="GO:0052381">
    <property type="term" value="F:tRNA dimethylallyltransferase activity"/>
    <property type="evidence" value="ECO:0007669"/>
    <property type="project" value="UniProtKB-UniRule"/>
</dbReference>
<feature type="site" description="Interaction with substrate tRNA" evidence="10">
    <location>
        <position position="103"/>
    </location>
</feature>
<evidence type="ECO:0000256" key="8">
    <source>
        <dbReference type="ARBA" id="ARBA00022842"/>
    </source>
</evidence>
<evidence type="ECO:0000256" key="3">
    <source>
        <dbReference type="ARBA" id="ARBA00005842"/>
    </source>
</evidence>
<keyword evidence="15" id="KW-1185">Reference proteome</keyword>
<dbReference type="Proteomes" id="UP000002939">
    <property type="component" value="Unassembled WGS sequence"/>
</dbReference>